<name>A0A2P2QUE3_RHIMU</name>
<dbReference type="InterPro" id="IPR036758">
    <property type="entry name" value="At5g01610-like"/>
</dbReference>
<accession>A0A2P2QUE3</accession>
<dbReference type="SUPFAM" id="SSF141562">
    <property type="entry name" value="At5g01610-like"/>
    <property type="match status" value="1"/>
</dbReference>
<dbReference type="EMBL" id="GGEC01090145">
    <property type="protein sequence ID" value="MBX70629.1"/>
    <property type="molecule type" value="Transcribed_RNA"/>
</dbReference>
<dbReference type="PANTHER" id="PTHR31676">
    <property type="entry name" value="T31J12.3 PROTEIN-RELATED"/>
    <property type="match status" value="1"/>
</dbReference>
<dbReference type="AlphaFoldDB" id="A0A2P2QUE3"/>
<protein>
    <submittedName>
        <fullName evidence="2">Uncharacterized protein</fullName>
    </submittedName>
</protein>
<feature type="chain" id="PRO_5015198183" evidence="1">
    <location>
        <begin position="21"/>
        <end position="89"/>
    </location>
</feature>
<evidence type="ECO:0000313" key="2">
    <source>
        <dbReference type="EMBL" id="MBX70629.1"/>
    </source>
</evidence>
<organism evidence="2">
    <name type="scientific">Rhizophora mucronata</name>
    <name type="common">Asiatic mangrove</name>
    <dbReference type="NCBI Taxonomy" id="61149"/>
    <lineage>
        <taxon>Eukaryota</taxon>
        <taxon>Viridiplantae</taxon>
        <taxon>Streptophyta</taxon>
        <taxon>Embryophyta</taxon>
        <taxon>Tracheophyta</taxon>
        <taxon>Spermatophyta</taxon>
        <taxon>Magnoliopsida</taxon>
        <taxon>eudicotyledons</taxon>
        <taxon>Gunneridae</taxon>
        <taxon>Pentapetalae</taxon>
        <taxon>rosids</taxon>
        <taxon>fabids</taxon>
        <taxon>Malpighiales</taxon>
        <taxon>Rhizophoraceae</taxon>
        <taxon>Rhizophora</taxon>
    </lineage>
</organism>
<proteinExistence type="predicted"/>
<feature type="signal peptide" evidence="1">
    <location>
        <begin position="1"/>
        <end position="20"/>
    </location>
</feature>
<reference evidence="2" key="1">
    <citation type="submission" date="2018-02" db="EMBL/GenBank/DDBJ databases">
        <title>Rhizophora mucronata_Transcriptome.</title>
        <authorList>
            <person name="Meera S.P."/>
            <person name="Sreeshan A."/>
            <person name="Augustine A."/>
        </authorList>
    </citation>
    <scope>NUCLEOTIDE SEQUENCE</scope>
    <source>
        <tissue evidence="2">Leaf</tissue>
    </source>
</reference>
<dbReference type="PANTHER" id="PTHR31676:SF76">
    <property type="entry name" value="OS05G0362300 PROTEIN"/>
    <property type="match status" value="1"/>
</dbReference>
<dbReference type="InterPro" id="IPR007493">
    <property type="entry name" value="DUF538"/>
</dbReference>
<keyword evidence="1" id="KW-0732">Signal</keyword>
<dbReference type="Gene3D" id="2.30.240.10">
    <property type="entry name" value="At5g01610-like"/>
    <property type="match status" value="1"/>
</dbReference>
<evidence type="ECO:0000256" key="1">
    <source>
        <dbReference type="SAM" id="SignalP"/>
    </source>
</evidence>
<dbReference type="Pfam" id="PF04398">
    <property type="entry name" value="DUF538"/>
    <property type="match status" value="1"/>
</dbReference>
<sequence>MAFLCVIFLFLVSSIQSVSGDDTPTVYEVLQEYDFPNGLFHEGVTSYELDHSTSAFTVYFNSTCGFSIDSYELEYKTNVTGYITKDKDF</sequence>